<sequence>DPNFQLLLHYPRYNHYSDKKLHPHLFRERLLAIQKFIIRSDLAVFSTTISTIHNSNLLITFTPFLII</sequence>
<feature type="non-terminal residue" evidence="1">
    <location>
        <position position="1"/>
    </location>
</feature>
<dbReference type="AlphaFoldDB" id="A0A081AS58"/>
<proteinExistence type="predicted"/>
<dbReference type="EMBL" id="ANJA01000830">
    <property type="protein sequence ID" value="ETO81719.1"/>
    <property type="molecule type" value="Genomic_DNA"/>
</dbReference>
<gene>
    <name evidence="1" type="ORF">F444_04039</name>
</gene>
<accession>A0A081AS58</accession>
<dbReference type="Proteomes" id="UP000028582">
    <property type="component" value="Unassembled WGS sequence"/>
</dbReference>
<reference evidence="1 2" key="1">
    <citation type="submission" date="2013-11" db="EMBL/GenBank/DDBJ databases">
        <title>The Genome Sequence of Phytophthora parasitica P1976.</title>
        <authorList>
            <consortium name="The Broad Institute Genomics Platform"/>
            <person name="Russ C."/>
            <person name="Tyler B."/>
            <person name="Panabieres F."/>
            <person name="Shan W."/>
            <person name="Tripathy S."/>
            <person name="Grunwald N."/>
            <person name="Machado M."/>
            <person name="Johnson C.S."/>
            <person name="Walker B."/>
            <person name="Young S."/>
            <person name="Zeng Q."/>
            <person name="Gargeya S."/>
            <person name="Fitzgerald M."/>
            <person name="Haas B."/>
            <person name="Abouelleil A."/>
            <person name="Allen A.W."/>
            <person name="Alvarado L."/>
            <person name="Arachchi H.M."/>
            <person name="Berlin A.M."/>
            <person name="Chapman S.B."/>
            <person name="Gainer-Dewar J."/>
            <person name="Goldberg J."/>
            <person name="Griggs A."/>
            <person name="Gujja S."/>
            <person name="Hansen M."/>
            <person name="Howarth C."/>
            <person name="Imamovic A."/>
            <person name="Ireland A."/>
            <person name="Larimer J."/>
            <person name="McCowan C."/>
            <person name="Murphy C."/>
            <person name="Pearson M."/>
            <person name="Poon T.W."/>
            <person name="Priest M."/>
            <person name="Roberts A."/>
            <person name="Saif S."/>
            <person name="Shea T."/>
            <person name="Sisk P."/>
            <person name="Sykes S."/>
            <person name="Wortman J."/>
            <person name="Nusbaum C."/>
            <person name="Birren B."/>
        </authorList>
    </citation>
    <scope>NUCLEOTIDE SEQUENCE [LARGE SCALE GENOMIC DNA]</scope>
    <source>
        <strain evidence="1 2">P1976</strain>
    </source>
</reference>
<protein>
    <submittedName>
        <fullName evidence="1">Uncharacterized protein</fullName>
    </submittedName>
</protein>
<organism evidence="1 2">
    <name type="scientific">Phytophthora nicotianae P1976</name>
    <dbReference type="NCBI Taxonomy" id="1317066"/>
    <lineage>
        <taxon>Eukaryota</taxon>
        <taxon>Sar</taxon>
        <taxon>Stramenopiles</taxon>
        <taxon>Oomycota</taxon>
        <taxon>Peronosporomycetes</taxon>
        <taxon>Peronosporales</taxon>
        <taxon>Peronosporaceae</taxon>
        <taxon>Phytophthora</taxon>
    </lineage>
</organism>
<comment type="caution">
    <text evidence="1">The sequence shown here is derived from an EMBL/GenBank/DDBJ whole genome shotgun (WGS) entry which is preliminary data.</text>
</comment>
<name>A0A081AS58_PHYNI</name>
<evidence type="ECO:0000313" key="1">
    <source>
        <dbReference type="EMBL" id="ETO81719.1"/>
    </source>
</evidence>
<evidence type="ECO:0000313" key="2">
    <source>
        <dbReference type="Proteomes" id="UP000028582"/>
    </source>
</evidence>